<evidence type="ECO:0000313" key="1">
    <source>
        <dbReference type="EMBL" id="MDR6713054.1"/>
    </source>
</evidence>
<reference evidence="1" key="1">
    <citation type="submission" date="2023-07" db="EMBL/GenBank/DDBJ databases">
        <title>Sorghum-associated microbial communities from plants grown in Nebraska, USA.</title>
        <authorList>
            <person name="Schachtman D."/>
        </authorList>
    </citation>
    <scope>NUCLEOTIDE SEQUENCE</scope>
    <source>
        <strain evidence="1">BE56</strain>
    </source>
</reference>
<gene>
    <name evidence="1" type="ORF">J2W83_002656</name>
</gene>
<proteinExistence type="predicted"/>
<name>A0ACC6K3M2_9PSED</name>
<accession>A0ACC6K3M2</accession>
<keyword evidence="2" id="KW-1185">Reference proteome</keyword>
<evidence type="ECO:0000313" key="2">
    <source>
        <dbReference type="Proteomes" id="UP001259587"/>
    </source>
</evidence>
<organism evidence="1 2">
    <name type="scientific">Pseudomonas hunanensis</name>
    <dbReference type="NCBI Taxonomy" id="1247546"/>
    <lineage>
        <taxon>Bacteria</taxon>
        <taxon>Pseudomonadati</taxon>
        <taxon>Pseudomonadota</taxon>
        <taxon>Gammaproteobacteria</taxon>
        <taxon>Pseudomonadales</taxon>
        <taxon>Pseudomonadaceae</taxon>
        <taxon>Pseudomonas</taxon>
    </lineage>
</organism>
<protein>
    <submittedName>
        <fullName evidence="1">Uncharacterized protein</fullName>
    </submittedName>
</protein>
<sequence length="46" mass="4970">MLCDFGGKTKPADANQGSKTQNGVWQVWINVSIAHPIGLMMPLVKS</sequence>
<comment type="caution">
    <text evidence="1">The sequence shown here is derived from an EMBL/GenBank/DDBJ whole genome shotgun (WGS) entry which is preliminary data.</text>
</comment>
<dbReference type="EMBL" id="JAVDTH010000013">
    <property type="protein sequence ID" value="MDR6713054.1"/>
    <property type="molecule type" value="Genomic_DNA"/>
</dbReference>
<dbReference type="Proteomes" id="UP001259587">
    <property type="component" value="Unassembled WGS sequence"/>
</dbReference>